<reference evidence="1 2" key="2">
    <citation type="journal article" date="2022" name="Mol. Ecol. Resour.">
        <title>The genomes of chicory, endive, great burdock and yacon provide insights into Asteraceae paleo-polyploidization history and plant inulin production.</title>
        <authorList>
            <person name="Fan W."/>
            <person name="Wang S."/>
            <person name="Wang H."/>
            <person name="Wang A."/>
            <person name="Jiang F."/>
            <person name="Liu H."/>
            <person name="Zhao H."/>
            <person name="Xu D."/>
            <person name="Zhang Y."/>
        </authorList>
    </citation>
    <scope>NUCLEOTIDE SEQUENCE [LARGE SCALE GENOMIC DNA]</scope>
    <source>
        <strain evidence="2">cv. Punajuju</strain>
        <tissue evidence="1">Leaves</tissue>
    </source>
</reference>
<evidence type="ECO:0000313" key="1">
    <source>
        <dbReference type="EMBL" id="KAI3751338.1"/>
    </source>
</evidence>
<reference evidence="2" key="1">
    <citation type="journal article" date="2022" name="Mol. Ecol. Resour.">
        <title>The genomes of chicory, endive, great burdock and yacon provide insights into Asteraceae palaeo-polyploidization history and plant inulin production.</title>
        <authorList>
            <person name="Fan W."/>
            <person name="Wang S."/>
            <person name="Wang H."/>
            <person name="Wang A."/>
            <person name="Jiang F."/>
            <person name="Liu H."/>
            <person name="Zhao H."/>
            <person name="Xu D."/>
            <person name="Zhang Y."/>
        </authorList>
    </citation>
    <scope>NUCLEOTIDE SEQUENCE [LARGE SCALE GENOMIC DNA]</scope>
    <source>
        <strain evidence="2">cv. Punajuju</strain>
    </source>
</reference>
<dbReference type="EMBL" id="CM042012">
    <property type="protein sequence ID" value="KAI3751338.1"/>
    <property type="molecule type" value="Genomic_DNA"/>
</dbReference>
<sequence>MSASSPLTSKENPMKRTSIRKRKKKRHTRRNLFFNKVVSYLLSHSYLYNPLVSPQPTFDFPPPKLISTFPVGEQGDVALPIRGSSKIWLQNEFLVHRQMPTHHLKCLLLLSMILNSKKYCLLLPNIIHGSWLLPLWGLR</sequence>
<comment type="caution">
    <text evidence="1">The sequence shown here is derived from an EMBL/GenBank/DDBJ whole genome shotgun (WGS) entry which is preliminary data.</text>
</comment>
<organism evidence="1 2">
    <name type="scientific">Cichorium intybus</name>
    <name type="common">Chicory</name>
    <dbReference type="NCBI Taxonomy" id="13427"/>
    <lineage>
        <taxon>Eukaryota</taxon>
        <taxon>Viridiplantae</taxon>
        <taxon>Streptophyta</taxon>
        <taxon>Embryophyta</taxon>
        <taxon>Tracheophyta</taxon>
        <taxon>Spermatophyta</taxon>
        <taxon>Magnoliopsida</taxon>
        <taxon>eudicotyledons</taxon>
        <taxon>Gunneridae</taxon>
        <taxon>Pentapetalae</taxon>
        <taxon>asterids</taxon>
        <taxon>campanulids</taxon>
        <taxon>Asterales</taxon>
        <taxon>Asteraceae</taxon>
        <taxon>Cichorioideae</taxon>
        <taxon>Cichorieae</taxon>
        <taxon>Cichoriinae</taxon>
        <taxon>Cichorium</taxon>
    </lineage>
</organism>
<dbReference type="Proteomes" id="UP001055811">
    <property type="component" value="Linkage Group LG04"/>
</dbReference>
<evidence type="ECO:0000313" key="2">
    <source>
        <dbReference type="Proteomes" id="UP001055811"/>
    </source>
</evidence>
<name>A0ACB9DYC0_CICIN</name>
<proteinExistence type="predicted"/>
<protein>
    <submittedName>
        <fullName evidence="1">Uncharacterized protein</fullName>
    </submittedName>
</protein>
<gene>
    <name evidence="1" type="ORF">L2E82_22416</name>
</gene>
<keyword evidence="2" id="KW-1185">Reference proteome</keyword>
<accession>A0ACB9DYC0</accession>